<dbReference type="AlphaFoldDB" id="A0A423TAS3"/>
<dbReference type="OrthoDB" id="202825at2759"/>
<dbReference type="Pfam" id="PF03133">
    <property type="entry name" value="TTL"/>
    <property type="match status" value="1"/>
</dbReference>
<dbReference type="PANTHER" id="PTHR45870">
    <property type="entry name" value="TUBULIN MONOGLYCYLASE TTLL3"/>
    <property type="match status" value="1"/>
</dbReference>
<dbReference type="Proteomes" id="UP000283509">
    <property type="component" value="Unassembled WGS sequence"/>
</dbReference>
<dbReference type="GO" id="GO:0060271">
    <property type="term" value="P:cilium assembly"/>
    <property type="evidence" value="ECO:0007669"/>
    <property type="project" value="TreeGrafter"/>
</dbReference>
<keyword evidence="8" id="KW-1185">Reference proteome</keyword>
<reference evidence="7 8" key="2">
    <citation type="submission" date="2019-01" db="EMBL/GenBank/DDBJ databases">
        <title>The decoding of complex shrimp genome reveals the adaptation for benthos swimmer, frequently molting mechanism and breeding impact on genome.</title>
        <authorList>
            <person name="Sun Y."/>
            <person name="Gao Y."/>
            <person name="Yu Y."/>
        </authorList>
    </citation>
    <scope>NUCLEOTIDE SEQUENCE [LARGE SCALE GENOMIC DNA]</scope>
    <source>
        <tissue evidence="7">Muscle</tissue>
    </source>
</reference>
<comment type="caution">
    <text evidence="7">The sequence shown here is derived from an EMBL/GenBank/DDBJ whole genome shotgun (WGS) entry which is preliminary data.</text>
</comment>
<evidence type="ECO:0000313" key="7">
    <source>
        <dbReference type="EMBL" id="ROT73590.1"/>
    </source>
</evidence>
<dbReference type="PANTHER" id="PTHR45870:SF2">
    <property type="entry name" value="TUBULIN MONOGLYCYLASE TTLL3"/>
    <property type="match status" value="1"/>
</dbReference>
<feature type="region of interest" description="Disordered" evidence="6">
    <location>
        <begin position="167"/>
        <end position="211"/>
    </location>
</feature>
<feature type="region of interest" description="Disordered" evidence="6">
    <location>
        <begin position="295"/>
        <end position="324"/>
    </location>
</feature>
<dbReference type="GO" id="GO:0005524">
    <property type="term" value="F:ATP binding"/>
    <property type="evidence" value="ECO:0007669"/>
    <property type="project" value="UniProtKB-KW"/>
</dbReference>
<evidence type="ECO:0000256" key="6">
    <source>
        <dbReference type="SAM" id="MobiDB-lite"/>
    </source>
</evidence>
<feature type="compositionally biased region" description="Polar residues" evidence="6">
    <location>
        <begin position="315"/>
        <end position="324"/>
    </location>
</feature>
<evidence type="ECO:0000256" key="1">
    <source>
        <dbReference type="ARBA" id="ARBA00004496"/>
    </source>
</evidence>
<evidence type="ECO:0000256" key="3">
    <source>
        <dbReference type="ARBA" id="ARBA00022598"/>
    </source>
</evidence>
<feature type="compositionally biased region" description="Basic and acidic residues" evidence="6">
    <location>
        <begin position="295"/>
        <end position="314"/>
    </location>
</feature>
<keyword evidence="2" id="KW-0963">Cytoplasm</keyword>
<keyword evidence="4" id="KW-0547">Nucleotide-binding</keyword>
<keyword evidence="5" id="KW-0067">ATP-binding</keyword>
<dbReference type="InterPro" id="IPR051437">
    <property type="entry name" value="TTLL_monoglycylase"/>
</dbReference>
<dbReference type="GO" id="GO:0003341">
    <property type="term" value="P:cilium movement"/>
    <property type="evidence" value="ECO:0007669"/>
    <property type="project" value="TreeGrafter"/>
</dbReference>
<dbReference type="InterPro" id="IPR004344">
    <property type="entry name" value="TTL/TTLL_fam"/>
</dbReference>
<reference evidence="7 8" key="1">
    <citation type="submission" date="2018-04" db="EMBL/GenBank/DDBJ databases">
        <authorList>
            <person name="Zhang X."/>
            <person name="Yuan J."/>
            <person name="Li F."/>
            <person name="Xiang J."/>
        </authorList>
    </citation>
    <scope>NUCLEOTIDE SEQUENCE [LARGE SCALE GENOMIC DNA]</scope>
    <source>
        <tissue evidence="7">Muscle</tissue>
    </source>
</reference>
<evidence type="ECO:0000256" key="5">
    <source>
        <dbReference type="ARBA" id="ARBA00022840"/>
    </source>
</evidence>
<evidence type="ECO:0000256" key="4">
    <source>
        <dbReference type="ARBA" id="ARBA00022741"/>
    </source>
</evidence>
<protein>
    <submittedName>
        <fullName evidence="7">Uncharacterized protein</fullName>
    </submittedName>
</protein>
<dbReference type="GO" id="GO:0070736">
    <property type="term" value="F:protein-glycine ligase activity, initiating"/>
    <property type="evidence" value="ECO:0007669"/>
    <property type="project" value="TreeGrafter"/>
</dbReference>
<dbReference type="GO" id="GO:0005930">
    <property type="term" value="C:axoneme"/>
    <property type="evidence" value="ECO:0007669"/>
    <property type="project" value="TreeGrafter"/>
</dbReference>
<sequence>MLGADFKLTEDLRPWLIEINSSPCMASTTSVTKRMCAQCLQDLSLQTVVVDYKHNKTADTGQFELAYRDSERSVPNPPYLGVNLQVVGRQIKKGPVKIEKRKPKKARPAERLVKPLPLITLSLEEGAHYGPREHALPHHHPHPRETPGAFARRCYLLDCRRYAAGGAGGSATPGGPGSAPVLAPIGSEEESGERGTSADSSGEGRGQRRRGRVGRGIQLLLELHFQVRERSHERLATQLLRLVTCPEVGRRRSGCARGRRGPKEFVGARRRLSEFVGDRRKLSEFVGARWRLGDRRNSSSEITDDRRKPLKSTEGRQGSSHPVD</sequence>
<dbReference type="Gene3D" id="3.30.470.20">
    <property type="entry name" value="ATP-grasp fold, B domain"/>
    <property type="match status" value="1"/>
</dbReference>
<keyword evidence="3" id="KW-0436">Ligase</keyword>
<evidence type="ECO:0000313" key="8">
    <source>
        <dbReference type="Proteomes" id="UP000283509"/>
    </source>
</evidence>
<proteinExistence type="predicted"/>
<feature type="compositionally biased region" description="Gly residues" evidence="6">
    <location>
        <begin position="167"/>
        <end position="177"/>
    </location>
</feature>
<evidence type="ECO:0000256" key="2">
    <source>
        <dbReference type="ARBA" id="ARBA00022490"/>
    </source>
</evidence>
<comment type="subcellular location">
    <subcellularLocation>
        <location evidence="1">Cytoplasm</location>
    </subcellularLocation>
</comment>
<accession>A0A423TAS3</accession>
<name>A0A423TAS3_PENVA</name>
<dbReference type="EMBL" id="QCYY01002017">
    <property type="protein sequence ID" value="ROT73590.1"/>
    <property type="molecule type" value="Genomic_DNA"/>
</dbReference>
<gene>
    <name evidence="7" type="ORF">C7M84_007984</name>
</gene>
<organism evidence="7 8">
    <name type="scientific">Penaeus vannamei</name>
    <name type="common">Whiteleg shrimp</name>
    <name type="synonym">Litopenaeus vannamei</name>
    <dbReference type="NCBI Taxonomy" id="6689"/>
    <lineage>
        <taxon>Eukaryota</taxon>
        <taxon>Metazoa</taxon>
        <taxon>Ecdysozoa</taxon>
        <taxon>Arthropoda</taxon>
        <taxon>Crustacea</taxon>
        <taxon>Multicrustacea</taxon>
        <taxon>Malacostraca</taxon>
        <taxon>Eumalacostraca</taxon>
        <taxon>Eucarida</taxon>
        <taxon>Decapoda</taxon>
        <taxon>Dendrobranchiata</taxon>
        <taxon>Penaeoidea</taxon>
        <taxon>Penaeidae</taxon>
        <taxon>Penaeus</taxon>
    </lineage>
</organism>
<dbReference type="GO" id="GO:0015630">
    <property type="term" value="C:microtubule cytoskeleton"/>
    <property type="evidence" value="ECO:0007669"/>
    <property type="project" value="TreeGrafter"/>
</dbReference>